<evidence type="ECO:0000256" key="2">
    <source>
        <dbReference type="ARBA" id="ARBA00020696"/>
    </source>
</evidence>
<dbReference type="KEGG" id="pdic:118501383"/>
<accession>A0A7E6E2E3</accession>
<comment type="subcellular location">
    <subcellularLocation>
        <location evidence="1">Secreted</location>
    </subcellularLocation>
</comment>
<dbReference type="InterPro" id="IPR035960">
    <property type="entry name" value="Secretoglobin_sf"/>
</dbReference>
<dbReference type="FunCoup" id="A0A7E6E2E3">
    <property type="interactions" value="7"/>
</dbReference>
<dbReference type="GO" id="GO:0007165">
    <property type="term" value="P:signal transduction"/>
    <property type="evidence" value="ECO:0007669"/>
    <property type="project" value="InterPro"/>
</dbReference>
<comment type="similarity">
    <text evidence="8">Belongs to the secretoglobin family. Lipophilin subfamily.</text>
</comment>
<evidence type="ECO:0000256" key="1">
    <source>
        <dbReference type="ARBA" id="ARBA00004613"/>
    </source>
</evidence>
<feature type="signal peptide" evidence="9">
    <location>
        <begin position="1"/>
        <end position="21"/>
    </location>
</feature>
<dbReference type="InParanoid" id="A0A7E6E2E3"/>
<reference evidence="11" key="1">
    <citation type="submission" date="2025-08" db="UniProtKB">
        <authorList>
            <consortium name="RefSeq"/>
        </authorList>
    </citation>
    <scope>IDENTIFICATION</scope>
    <source>
        <tissue evidence="11">Muscle</tissue>
    </source>
</reference>
<dbReference type="GeneID" id="118501383"/>
<dbReference type="AlphaFoldDB" id="A0A7E6E2E3"/>
<evidence type="ECO:0000256" key="6">
    <source>
        <dbReference type="ARBA" id="ARBA00023157"/>
    </source>
</evidence>
<dbReference type="PANTHER" id="PTHR11332">
    <property type="entry name" value="SECRETOGLOBIN FAMILY 1D"/>
    <property type="match status" value="1"/>
</dbReference>
<dbReference type="SUPFAM" id="SSF48201">
    <property type="entry name" value="Uteroglobin-like"/>
    <property type="match status" value="1"/>
</dbReference>
<dbReference type="RefSeq" id="XP_035885474.1">
    <property type="nucleotide sequence ID" value="XM_036029581.1"/>
</dbReference>
<protein>
    <recommendedName>
        <fullName evidence="2">Uteroglobin</fullName>
    </recommendedName>
    <alternativeName>
        <fullName evidence="7">Secretoglobin family 1A member 1</fullName>
    </alternativeName>
</protein>
<organism evidence="10 11">
    <name type="scientific">Phyllostomus discolor</name>
    <name type="common">pale spear-nosed bat</name>
    <dbReference type="NCBI Taxonomy" id="89673"/>
    <lineage>
        <taxon>Eukaryota</taxon>
        <taxon>Metazoa</taxon>
        <taxon>Chordata</taxon>
        <taxon>Craniata</taxon>
        <taxon>Vertebrata</taxon>
        <taxon>Euteleostomi</taxon>
        <taxon>Mammalia</taxon>
        <taxon>Eutheria</taxon>
        <taxon>Laurasiatheria</taxon>
        <taxon>Chiroptera</taxon>
        <taxon>Yangochiroptera</taxon>
        <taxon>Phyllostomidae</taxon>
        <taxon>Phyllostominae</taxon>
        <taxon>Phyllostomus</taxon>
    </lineage>
</organism>
<dbReference type="GO" id="GO:0019834">
    <property type="term" value="F:phospholipase A2 inhibitor activity"/>
    <property type="evidence" value="ECO:0007669"/>
    <property type="project" value="UniProtKB-KW"/>
</dbReference>
<dbReference type="Pfam" id="PF01099">
    <property type="entry name" value="Uteroglobin"/>
    <property type="match status" value="1"/>
</dbReference>
<dbReference type="Proteomes" id="UP000504628">
    <property type="component" value="Chromosome 6"/>
</dbReference>
<keyword evidence="4 9" id="KW-0732">Signal</keyword>
<evidence type="ECO:0000256" key="3">
    <source>
        <dbReference type="ARBA" id="ARBA00022525"/>
    </source>
</evidence>
<dbReference type="PANTHER" id="PTHR11332:SF6">
    <property type="entry name" value="SECRETOGLOBIN FAMILY 1D MEMBER 4"/>
    <property type="match status" value="1"/>
</dbReference>
<keyword evidence="10" id="KW-1185">Reference proteome</keyword>
<dbReference type="PRINTS" id="PR00486">
    <property type="entry name" value="UTEROGLOBIN"/>
</dbReference>
<dbReference type="Gene3D" id="1.10.210.10">
    <property type="entry name" value="Secretoglobin"/>
    <property type="match status" value="1"/>
</dbReference>
<keyword evidence="6" id="KW-1015">Disulfide bond</keyword>
<keyword evidence="5" id="KW-0593">Phospholipase A2 inhibitor</keyword>
<evidence type="ECO:0000256" key="5">
    <source>
        <dbReference type="ARBA" id="ARBA00023005"/>
    </source>
</evidence>
<proteinExistence type="inferred from homology"/>
<feature type="chain" id="PRO_5028911668" description="Uteroglobin" evidence="9">
    <location>
        <begin position="22"/>
        <end position="90"/>
    </location>
</feature>
<dbReference type="InterPro" id="IPR000329">
    <property type="entry name" value="Uteroglobin"/>
</dbReference>
<dbReference type="GO" id="GO:0005615">
    <property type="term" value="C:extracellular space"/>
    <property type="evidence" value="ECO:0007669"/>
    <property type="project" value="TreeGrafter"/>
</dbReference>
<evidence type="ECO:0000313" key="10">
    <source>
        <dbReference type="Proteomes" id="UP000504628"/>
    </source>
</evidence>
<evidence type="ECO:0000256" key="8">
    <source>
        <dbReference type="ARBA" id="ARBA00038364"/>
    </source>
</evidence>
<dbReference type="OrthoDB" id="9535440at2759"/>
<dbReference type="PROSITE" id="PS51311">
    <property type="entry name" value="SCGB"/>
    <property type="match status" value="1"/>
</dbReference>
<name>A0A7E6E2E3_9CHIR</name>
<dbReference type="InterPro" id="IPR016126">
    <property type="entry name" value="Secretoglobin"/>
</dbReference>
<gene>
    <name evidence="11" type="primary">LOC118501383</name>
</gene>
<sequence>MRLSLCVLLITLALCSYEANATVCPAVMYELRSFVLDPVSLYSRYLLKFLPPREAVETAVKVKQCNDLMPRQDRQKIFNVVEDVVSQCNS</sequence>
<evidence type="ECO:0000256" key="9">
    <source>
        <dbReference type="SAM" id="SignalP"/>
    </source>
</evidence>
<keyword evidence="3" id="KW-0964">Secreted</keyword>
<evidence type="ECO:0000256" key="4">
    <source>
        <dbReference type="ARBA" id="ARBA00022729"/>
    </source>
</evidence>
<evidence type="ECO:0000256" key="7">
    <source>
        <dbReference type="ARBA" id="ARBA00031712"/>
    </source>
</evidence>
<evidence type="ECO:0000313" key="11">
    <source>
        <dbReference type="RefSeq" id="XP_035885474.1"/>
    </source>
</evidence>